<organism evidence="2 3">
    <name type="scientific">Stylosanthes scabra</name>
    <dbReference type="NCBI Taxonomy" id="79078"/>
    <lineage>
        <taxon>Eukaryota</taxon>
        <taxon>Viridiplantae</taxon>
        <taxon>Streptophyta</taxon>
        <taxon>Embryophyta</taxon>
        <taxon>Tracheophyta</taxon>
        <taxon>Spermatophyta</taxon>
        <taxon>Magnoliopsida</taxon>
        <taxon>eudicotyledons</taxon>
        <taxon>Gunneridae</taxon>
        <taxon>Pentapetalae</taxon>
        <taxon>rosids</taxon>
        <taxon>fabids</taxon>
        <taxon>Fabales</taxon>
        <taxon>Fabaceae</taxon>
        <taxon>Papilionoideae</taxon>
        <taxon>50 kb inversion clade</taxon>
        <taxon>dalbergioids sensu lato</taxon>
        <taxon>Dalbergieae</taxon>
        <taxon>Pterocarpus clade</taxon>
        <taxon>Stylosanthes</taxon>
    </lineage>
</organism>
<reference evidence="2 3" key="1">
    <citation type="journal article" date="2023" name="Plants (Basel)">
        <title>Bridging the Gap: Combining Genomics and Transcriptomics Approaches to Understand Stylosanthes scabra, an Orphan Legume from the Brazilian Caatinga.</title>
        <authorList>
            <person name="Ferreira-Neto J.R.C."/>
            <person name="da Silva M.D."/>
            <person name="Binneck E."/>
            <person name="de Melo N.F."/>
            <person name="da Silva R.H."/>
            <person name="de Melo A.L.T.M."/>
            <person name="Pandolfi V."/>
            <person name="Bustamante F.O."/>
            <person name="Brasileiro-Vidal A.C."/>
            <person name="Benko-Iseppon A.M."/>
        </authorList>
    </citation>
    <scope>NUCLEOTIDE SEQUENCE [LARGE SCALE GENOMIC DNA]</scope>
    <source>
        <tissue evidence="2">Leaves</tissue>
    </source>
</reference>
<evidence type="ECO:0000256" key="1">
    <source>
        <dbReference type="SAM" id="MobiDB-lite"/>
    </source>
</evidence>
<name>A0ABU6YBC8_9FABA</name>
<evidence type="ECO:0000313" key="2">
    <source>
        <dbReference type="EMBL" id="MED6207349.1"/>
    </source>
</evidence>
<protein>
    <submittedName>
        <fullName evidence="2">Uncharacterized protein</fullName>
    </submittedName>
</protein>
<comment type="caution">
    <text evidence="2">The sequence shown here is derived from an EMBL/GenBank/DDBJ whole genome shotgun (WGS) entry which is preliminary data.</text>
</comment>
<gene>
    <name evidence="2" type="ORF">PIB30_034962</name>
</gene>
<proteinExistence type="predicted"/>
<feature type="region of interest" description="Disordered" evidence="1">
    <location>
        <begin position="1"/>
        <end position="21"/>
    </location>
</feature>
<dbReference type="EMBL" id="JASCZI010241820">
    <property type="protein sequence ID" value="MED6207349.1"/>
    <property type="molecule type" value="Genomic_DNA"/>
</dbReference>
<sequence length="83" mass="9525">MEWMKKELASSRRRDTAKSVEKLSPQLTKVGVGLASGHAHEIPRGSLVIEEDMELYLLRVCTKLYLGYPRFEKHVYSSQEGKM</sequence>
<accession>A0ABU6YBC8</accession>
<keyword evidence="3" id="KW-1185">Reference proteome</keyword>
<dbReference type="Proteomes" id="UP001341840">
    <property type="component" value="Unassembled WGS sequence"/>
</dbReference>
<evidence type="ECO:0000313" key="3">
    <source>
        <dbReference type="Proteomes" id="UP001341840"/>
    </source>
</evidence>